<evidence type="ECO:0000313" key="3">
    <source>
        <dbReference type="Proteomes" id="UP000800200"/>
    </source>
</evidence>
<keyword evidence="1" id="KW-0812">Transmembrane</keyword>
<evidence type="ECO:0000313" key="2">
    <source>
        <dbReference type="EMBL" id="KAF2180238.1"/>
    </source>
</evidence>
<protein>
    <submittedName>
        <fullName evidence="2">Uncharacterized protein</fullName>
    </submittedName>
</protein>
<accession>A0A6A6DPA3</accession>
<feature type="transmembrane region" description="Helical" evidence="1">
    <location>
        <begin position="35"/>
        <end position="53"/>
    </location>
</feature>
<keyword evidence="1" id="KW-0472">Membrane</keyword>
<dbReference type="EMBL" id="ML994659">
    <property type="protein sequence ID" value="KAF2180238.1"/>
    <property type="molecule type" value="Genomic_DNA"/>
</dbReference>
<sequence>MFLFLLFFFSCLYLTWSFRFTIALYGVIVAEDTDVLLKVFACFMIQICGPMICGGRKGRGFRKPIDVFALGFTRG</sequence>
<keyword evidence="1" id="KW-1133">Transmembrane helix</keyword>
<name>A0A6A6DPA3_9PEZI</name>
<keyword evidence="3" id="KW-1185">Reference proteome</keyword>
<gene>
    <name evidence="2" type="ORF">K469DRAFT_715485</name>
</gene>
<organism evidence="2 3">
    <name type="scientific">Zopfia rhizophila CBS 207.26</name>
    <dbReference type="NCBI Taxonomy" id="1314779"/>
    <lineage>
        <taxon>Eukaryota</taxon>
        <taxon>Fungi</taxon>
        <taxon>Dikarya</taxon>
        <taxon>Ascomycota</taxon>
        <taxon>Pezizomycotina</taxon>
        <taxon>Dothideomycetes</taxon>
        <taxon>Dothideomycetes incertae sedis</taxon>
        <taxon>Zopfiaceae</taxon>
        <taxon>Zopfia</taxon>
    </lineage>
</organism>
<dbReference type="Proteomes" id="UP000800200">
    <property type="component" value="Unassembled WGS sequence"/>
</dbReference>
<reference evidence="2" key="1">
    <citation type="journal article" date="2020" name="Stud. Mycol.">
        <title>101 Dothideomycetes genomes: a test case for predicting lifestyles and emergence of pathogens.</title>
        <authorList>
            <person name="Haridas S."/>
            <person name="Albert R."/>
            <person name="Binder M."/>
            <person name="Bloem J."/>
            <person name="Labutti K."/>
            <person name="Salamov A."/>
            <person name="Andreopoulos B."/>
            <person name="Baker S."/>
            <person name="Barry K."/>
            <person name="Bills G."/>
            <person name="Bluhm B."/>
            <person name="Cannon C."/>
            <person name="Castanera R."/>
            <person name="Culley D."/>
            <person name="Daum C."/>
            <person name="Ezra D."/>
            <person name="Gonzalez J."/>
            <person name="Henrissat B."/>
            <person name="Kuo A."/>
            <person name="Liang C."/>
            <person name="Lipzen A."/>
            <person name="Lutzoni F."/>
            <person name="Magnuson J."/>
            <person name="Mondo S."/>
            <person name="Nolan M."/>
            <person name="Ohm R."/>
            <person name="Pangilinan J."/>
            <person name="Park H.-J."/>
            <person name="Ramirez L."/>
            <person name="Alfaro M."/>
            <person name="Sun H."/>
            <person name="Tritt A."/>
            <person name="Yoshinaga Y."/>
            <person name="Zwiers L.-H."/>
            <person name="Turgeon B."/>
            <person name="Goodwin S."/>
            <person name="Spatafora J."/>
            <person name="Crous P."/>
            <person name="Grigoriev I."/>
        </authorList>
    </citation>
    <scope>NUCLEOTIDE SEQUENCE</scope>
    <source>
        <strain evidence="2">CBS 207.26</strain>
    </source>
</reference>
<proteinExistence type="predicted"/>
<evidence type="ECO:0000256" key="1">
    <source>
        <dbReference type="SAM" id="Phobius"/>
    </source>
</evidence>
<dbReference type="AlphaFoldDB" id="A0A6A6DPA3"/>